<dbReference type="InterPro" id="IPR036909">
    <property type="entry name" value="Cyt_c-like_dom_sf"/>
</dbReference>
<dbReference type="RefSeq" id="WP_303686515.1">
    <property type="nucleotide sequence ID" value="NZ_CAJXYO010000001.1"/>
</dbReference>
<comment type="subcellular location">
    <subcellularLocation>
        <location evidence="1">Cell envelope</location>
    </subcellularLocation>
</comment>
<dbReference type="Pfam" id="PF03150">
    <property type="entry name" value="CCP_MauG"/>
    <property type="match status" value="1"/>
</dbReference>
<dbReference type="PROSITE" id="PS51007">
    <property type="entry name" value="CYTC"/>
    <property type="match status" value="1"/>
</dbReference>
<evidence type="ECO:0000256" key="3">
    <source>
        <dbReference type="ARBA" id="ARBA00022723"/>
    </source>
</evidence>
<dbReference type="GO" id="GO:0046872">
    <property type="term" value="F:metal ion binding"/>
    <property type="evidence" value="ECO:0007669"/>
    <property type="project" value="UniProtKB-KW"/>
</dbReference>
<evidence type="ECO:0000259" key="7">
    <source>
        <dbReference type="PROSITE" id="PS51007"/>
    </source>
</evidence>
<dbReference type="GO" id="GO:0009055">
    <property type="term" value="F:electron transfer activity"/>
    <property type="evidence" value="ECO:0007669"/>
    <property type="project" value="InterPro"/>
</dbReference>
<evidence type="ECO:0000256" key="4">
    <source>
        <dbReference type="ARBA" id="ARBA00023002"/>
    </source>
</evidence>
<evidence type="ECO:0000256" key="2">
    <source>
        <dbReference type="ARBA" id="ARBA00022617"/>
    </source>
</evidence>
<dbReference type="EMBL" id="MAAX01000099">
    <property type="protein sequence ID" value="OUS15875.1"/>
    <property type="molecule type" value="Genomic_DNA"/>
</dbReference>
<gene>
    <name evidence="8" type="ORF">A9Q93_06090</name>
</gene>
<keyword evidence="3 6" id="KW-0479">Metal-binding</keyword>
<evidence type="ECO:0000313" key="8">
    <source>
        <dbReference type="EMBL" id="OUS15875.1"/>
    </source>
</evidence>
<dbReference type="PROSITE" id="PS51257">
    <property type="entry name" value="PROKAR_LIPOPROTEIN"/>
    <property type="match status" value="1"/>
</dbReference>
<evidence type="ECO:0000256" key="1">
    <source>
        <dbReference type="ARBA" id="ARBA00004196"/>
    </source>
</evidence>
<reference evidence="9" key="1">
    <citation type="journal article" date="2017" name="Proc. Natl. Acad. Sci. U.S.A.">
        <title>Simulation of Deepwater Horizon oil plume reveals substrate specialization within a complex community of hydrocarbon-degraders.</title>
        <authorList>
            <person name="Hu P."/>
            <person name="Dubinsky E.A."/>
            <person name="Probst A.J."/>
            <person name="Wang J."/>
            <person name="Sieber C.M.K."/>
            <person name="Tom L.M."/>
            <person name="Gardinali P."/>
            <person name="Banfield J.F."/>
            <person name="Atlas R.M."/>
            <person name="Andersen G.L."/>
        </authorList>
    </citation>
    <scope>NUCLEOTIDE SEQUENCE [LARGE SCALE GENOMIC DNA]</scope>
</reference>
<dbReference type="InterPro" id="IPR004852">
    <property type="entry name" value="Di-haem_cyt_c_peroxidsae"/>
</dbReference>
<dbReference type="Proteomes" id="UP000196102">
    <property type="component" value="Unassembled WGS sequence"/>
</dbReference>
<dbReference type="Gene3D" id="1.10.760.10">
    <property type="entry name" value="Cytochrome c-like domain"/>
    <property type="match status" value="2"/>
</dbReference>
<dbReference type="PANTHER" id="PTHR30600">
    <property type="entry name" value="CYTOCHROME C PEROXIDASE-RELATED"/>
    <property type="match status" value="1"/>
</dbReference>
<keyword evidence="2 6" id="KW-0349">Heme</keyword>
<evidence type="ECO:0000313" key="9">
    <source>
        <dbReference type="Proteomes" id="UP000196102"/>
    </source>
</evidence>
<keyword evidence="8" id="KW-0575">Peroxidase</keyword>
<dbReference type="GO" id="GO:0020037">
    <property type="term" value="F:heme binding"/>
    <property type="evidence" value="ECO:0007669"/>
    <property type="project" value="InterPro"/>
</dbReference>
<evidence type="ECO:0000256" key="6">
    <source>
        <dbReference type="PROSITE-ProRule" id="PRU00433"/>
    </source>
</evidence>
<keyword evidence="4" id="KW-0560">Oxidoreductase</keyword>
<keyword evidence="5 6" id="KW-0408">Iron</keyword>
<feature type="domain" description="Cytochrome c" evidence="7">
    <location>
        <begin position="277"/>
        <end position="417"/>
    </location>
</feature>
<name>A0A1Z8AZW3_9FLAO</name>
<accession>A0A1Z8AZW3</accession>
<dbReference type="GO" id="GO:0004130">
    <property type="term" value="F:cytochrome-c peroxidase activity"/>
    <property type="evidence" value="ECO:0007669"/>
    <property type="project" value="TreeGrafter"/>
</dbReference>
<dbReference type="AlphaFoldDB" id="A0A1Z8AZW3"/>
<organism evidence="8 9">
    <name type="scientific">Nonlabens dokdonensis</name>
    <dbReference type="NCBI Taxonomy" id="328515"/>
    <lineage>
        <taxon>Bacteria</taxon>
        <taxon>Pseudomonadati</taxon>
        <taxon>Bacteroidota</taxon>
        <taxon>Flavobacteriia</taxon>
        <taxon>Flavobacteriales</taxon>
        <taxon>Flavobacteriaceae</taxon>
        <taxon>Nonlabens</taxon>
    </lineage>
</organism>
<dbReference type="SUPFAM" id="SSF46626">
    <property type="entry name" value="Cytochrome c"/>
    <property type="match status" value="2"/>
</dbReference>
<comment type="caution">
    <text evidence="8">The sequence shown here is derived from an EMBL/GenBank/DDBJ whole genome shotgun (WGS) entry which is preliminary data.</text>
</comment>
<proteinExistence type="predicted"/>
<protein>
    <submittedName>
        <fullName evidence="8">Cytochrome-c peroxidase</fullName>
    </submittedName>
</protein>
<dbReference type="InterPro" id="IPR009056">
    <property type="entry name" value="Cyt_c-like_dom"/>
</dbReference>
<dbReference type="InterPro" id="IPR051395">
    <property type="entry name" value="Cytochrome_c_Peroxidase/MauG"/>
</dbReference>
<evidence type="ECO:0000256" key="5">
    <source>
        <dbReference type="ARBA" id="ARBA00023004"/>
    </source>
</evidence>
<sequence length="450" mass="49833">MRKKLLFISLVSLLLLTSCEDNDTYEFAKSELDIRLEELLEQNSNGQGKSFFILPESDDFAAIPQDPLNPLNTYKVALGQLLLHETATGGIPKMSQMESTYSCATCHPVASSFYSGRRQGIGEGGTGFGFAGEGRQIDLNMPLDSVDLQPVRPPTLLNVAYQETALWNGMLGATGPNTGTESRWALSGVPENDLGYQGLEIQGVVGQKTHRLKIDEEFINQNGYRWLFNKAFEDQIESQRYTAVNAALAIAAFNRTLLANRSPWQYYLNGDYDALSEREKKGAILFAGKGQCMNCHTGPALKDQEFHAFGFGHFDNSTDAVVLSNVDFENIKRGRGGFTGLSEDDYKFKTPTLYNLRDAAFYGHGSTFSSIEEVIRYKNGSTLQDQNASSNIADEMGSIQLTEEEVSDLVYFLENSLYDAELLRYIPDAVKSGNCFPNADDQSRIDLGCN</sequence>
<dbReference type="GO" id="GO:0030313">
    <property type="term" value="C:cell envelope"/>
    <property type="evidence" value="ECO:0007669"/>
    <property type="project" value="UniProtKB-SubCell"/>
</dbReference>